<dbReference type="PANTHER" id="PTHR24305">
    <property type="entry name" value="CYTOCHROME P450"/>
    <property type="match status" value="1"/>
</dbReference>
<evidence type="ECO:0000313" key="10">
    <source>
        <dbReference type="EMBL" id="KAJ7306273.1"/>
    </source>
</evidence>
<dbReference type="CDD" id="cd11061">
    <property type="entry name" value="CYP67-like"/>
    <property type="match status" value="1"/>
</dbReference>
<dbReference type="InterPro" id="IPR001128">
    <property type="entry name" value="Cyt_P450"/>
</dbReference>
<sequence length="535" mass="59688">MGSYLSIWAAALGLINHVFFHKCEPSSANIPFLLLAVQPVALLVFFGGPVTVVRVLLSYLVFLGSLSVSIAAYRTSPFHPLAQYPGPTIDKVTKLWGLWKASQGYKHLYTKELHDRYGPYVRTGPNEISVIDAPAASQILNFGGLEKGRYYEAGRNSVTQPPIGAATGEIHTAKRRVWNRAMTSVAVREYEPLIVNRASQLISRLREQSGAVDLVRWFNLFAFDLMGDLAFGGGFEMLRDGEDLDGLGERIRGYTKAYHLCGQVPWIMSTLHLLPQAGRIVEEFNGFAKNLAMQRMKKGAVGMMDLWYHLTDEAGLEKEQPTVETAAGDGVTAIIAASDTTASTMSSLVWFLLSNPKCYQRVQQESDNVFVNGDDFFDVGKHQELHFLSACIDEALRLHPPVPSSGPRQVRLNEPGRNIAGRFIPEGTSIYIPPYSLHRNPDYFSHPDNFIPDRWIQDSKLEKHNTAAFIPFSIGPANCVGKQFAKRELFTVLVVLFKSFDLRFADGFDSEAWPKGLRDFFVVTRPPLCVNLTPR</sequence>
<dbReference type="EMBL" id="JARIHO010000093">
    <property type="protein sequence ID" value="KAJ7306273.1"/>
    <property type="molecule type" value="Genomic_DNA"/>
</dbReference>
<comment type="pathway">
    <text evidence="2">Secondary metabolite biosynthesis.</text>
</comment>
<dbReference type="Proteomes" id="UP001218218">
    <property type="component" value="Unassembled WGS sequence"/>
</dbReference>
<dbReference type="PANTHER" id="PTHR24305:SF187">
    <property type="entry name" value="P450, PUTATIVE (EUROFUNG)-RELATED"/>
    <property type="match status" value="1"/>
</dbReference>
<dbReference type="AlphaFoldDB" id="A0AAD6Z432"/>
<keyword evidence="6 8" id="KW-0408">Iron</keyword>
<keyword evidence="8" id="KW-0349">Heme</keyword>
<feature type="transmembrane region" description="Helical" evidence="9">
    <location>
        <begin position="30"/>
        <end position="48"/>
    </location>
</feature>
<evidence type="ECO:0000256" key="1">
    <source>
        <dbReference type="ARBA" id="ARBA00001971"/>
    </source>
</evidence>
<dbReference type="InterPro" id="IPR002403">
    <property type="entry name" value="Cyt_P450_E_grp-IV"/>
</dbReference>
<evidence type="ECO:0000256" key="7">
    <source>
        <dbReference type="ARBA" id="ARBA00023033"/>
    </source>
</evidence>
<gene>
    <name evidence="10" type="ORF">DFH08DRAFT_1054452</name>
</gene>
<evidence type="ECO:0000256" key="9">
    <source>
        <dbReference type="SAM" id="Phobius"/>
    </source>
</evidence>
<keyword evidence="5" id="KW-0560">Oxidoreductase</keyword>
<dbReference type="Gene3D" id="1.10.630.10">
    <property type="entry name" value="Cytochrome P450"/>
    <property type="match status" value="1"/>
</dbReference>
<accession>A0AAD6Z432</accession>
<proteinExistence type="inferred from homology"/>
<evidence type="ECO:0000256" key="2">
    <source>
        <dbReference type="ARBA" id="ARBA00005179"/>
    </source>
</evidence>
<dbReference type="GO" id="GO:0005506">
    <property type="term" value="F:iron ion binding"/>
    <property type="evidence" value="ECO:0007669"/>
    <property type="project" value="InterPro"/>
</dbReference>
<dbReference type="GO" id="GO:0004497">
    <property type="term" value="F:monooxygenase activity"/>
    <property type="evidence" value="ECO:0007669"/>
    <property type="project" value="UniProtKB-KW"/>
</dbReference>
<evidence type="ECO:0000256" key="3">
    <source>
        <dbReference type="ARBA" id="ARBA00010617"/>
    </source>
</evidence>
<evidence type="ECO:0000256" key="8">
    <source>
        <dbReference type="PIRSR" id="PIRSR602403-1"/>
    </source>
</evidence>
<keyword evidence="7 10" id="KW-0503">Monooxygenase</keyword>
<feature type="binding site" description="axial binding residue" evidence="8">
    <location>
        <position position="479"/>
    </location>
    <ligand>
        <name>heme</name>
        <dbReference type="ChEBI" id="CHEBI:30413"/>
    </ligand>
    <ligandPart>
        <name>Fe</name>
        <dbReference type="ChEBI" id="CHEBI:18248"/>
    </ligandPart>
</feature>
<comment type="caution">
    <text evidence="10">The sequence shown here is derived from an EMBL/GenBank/DDBJ whole genome shotgun (WGS) entry which is preliminary data.</text>
</comment>
<comment type="cofactor">
    <cofactor evidence="1 8">
        <name>heme</name>
        <dbReference type="ChEBI" id="CHEBI:30413"/>
    </cofactor>
</comment>
<dbReference type="InterPro" id="IPR050121">
    <property type="entry name" value="Cytochrome_P450_monoxygenase"/>
</dbReference>
<evidence type="ECO:0000256" key="6">
    <source>
        <dbReference type="ARBA" id="ARBA00023004"/>
    </source>
</evidence>
<dbReference type="InterPro" id="IPR036396">
    <property type="entry name" value="Cyt_P450_sf"/>
</dbReference>
<feature type="transmembrane region" description="Helical" evidence="9">
    <location>
        <begin position="55"/>
        <end position="73"/>
    </location>
</feature>
<evidence type="ECO:0000313" key="11">
    <source>
        <dbReference type="Proteomes" id="UP001218218"/>
    </source>
</evidence>
<keyword evidence="9" id="KW-0472">Membrane</keyword>
<dbReference type="GO" id="GO:0016705">
    <property type="term" value="F:oxidoreductase activity, acting on paired donors, with incorporation or reduction of molecular oxygen"/>
    <property type="evidence" value="ECO:0007669"/>
    <property type="project" value="InterPro"/>
</dbReference>
<reference evidence="10" key="1">
    <citation type="submission" date="2023-03" db="EMBL/GenBank/DDBJ databases">
        <title>Massive genome expansion in bonnet fungi (Mycena s.s.) driven by repeated elements and novel gene families across ecological guilds.</title>
        <authorList>
            <consortium name="Lawrence Berkeley National Laboratory"/>
            <person name="Harder C.B."/>
            <person name="Miyauchi S."/>
            <person name="Viragh M."/>
            <person name="Kuo A."/>
            <person name="Thoen E."/>
            <person name="Andreopoulos B."/>
            <person name="Lu D."/>
            <person name="Skrede I."/>
            <person name="Drula E."/>
            <person name="Henrissat B."/>
            <person name="Morin E."/>
            <person name="Kohler A."/>
            <person name="Barry K."/>
            <person name="LaButti K."/>
            <person name="Morin E."/>
            <person name="Salamov A."/>
            <person name="Lipzen A."/>
            <person name="Mereny Z."/>
            <person name="Hegedus B."/>
            <person name="Baldrian P."/>
            <person name="Stursova M."/>
            <person name="Weitz H."/>
            <person name="Taylor A."/>
            <person name="Grigoriev I.V."/>
            <person name="Nagy L.G."/>
            <person name="Martin F."/>
            <person name="Kauserud H."/>
        </authorList>
    </citation>
    <scope>NUCLEOTIDE SEQUENCE</scope>
    <source>
        <strain evidence="10">CBHHK002</strain>
    </source>
</reference>
<protein>
    <submittedName>
        <fullName evidence="10">High nitrogen upregulated cytochrome P450 monooxygenase 2</fullName>
    </submittedName>
</protein>
<keyword evidence="9" id="KW-0812">Transmembrane</keyword>
<keyword evidence="11" id="KW-1185">Reference proteome</keyword>
<comment type="similarity">
    <text evidence="3">Belongs to the cytochrome P450 family.</text>
</comment>
<keyword evidence="4 8" id="KW-0479">Metal-binding</keyword>
<keyword evidence="9" id="KW-1133">Transmembrane helix</keyword>
<dbReference type="SUPFAM" id="SSF48264">
    <property type="entry name" value="Cytochrome P450"/>
    <property type="match status" value="1"/>
</dbReference>
<dbReference type="PRINTS" id="PR00385">
    <property type="entry name" value="P450"/>
</dbReference>
<evidence type="ECO:0000256" key="4">
    <source>
        <dbReference type="ARBA" id="ARBA00022723"/>
    </source>
</evidence>
<dbReference type="GO" id="GO:0020037">
    <property type="term" value="F:heme binding"/>
    <property type="evidence" value="ECO:0007669"/>
    <property type="project" value="InterPro"/>
</dbReference>
<evidence type="ECO:0000256" key="5">
    <source>
        <dbReference type="ARBA" id="ARBA00023002"/>
    </source>
</evidence>
<dbReference type="PRINTS" id="PR00465">
    <property type="entry name" value="EP450IV"/>
</dbReference>
<name>A0AAD6Z432_9AGAR</name>
<dbReference type="Pfam" id="PF00067">
    <property type="entry name" value="p450"/>
    <property type="match status" value="1"/>
</dbReference>
<organism evidence="10 11">
    <name type="scientific">Mycena albidolilacea</name>
    <dbReference type="NCBI Taxonomy" id="1033008"/>
    <lineage>
        <taxon>Eukaryota</taxon>
        <taxon>Fungi</taxon>
        <taxon>Dikarya</taxon>
        <taxon>Basidiomycota</taxon>
        <taxon>Agaricomycotina</taxon>
        <taxon>Agaricomycetes</taxon>
        <taxon>Agaricomycetidae</taxon>
        <taxon>Agaricales</taxon>
        <taxon>Marasmiineae</taxon>
        <taxon>Mycenaceae</taxon>
        <taxon>Mycena</taxon>
    </lineage>
</organism>